<proteinExistence type="predicted"/>
<name>A0A381X8F3_9ZZZZ</name>
<dbReference type="PANTHER" id="PTHR36120:SF1">
    <property type="entry name" value="L-FUCOSE ISOMERASE C-TERMINAL DOMAIN-CONTAINING PROTEIN"/>
    <property type="match status" value="1"/>
</dbReference>
<dbReference type="GO" id="GO:0006004">
    <property type="term" value="P:fucose metabolic process"/>
    <property type="evidence" value="ECO:0007669"/>
    <property type="project" value="InterPro"/>
</dbReference>
<dbReference type="Pfam" id="PF02952">
    <property type="entry name" value="Fucose_iso_C"/>
    <property type="match status" value="1"/>
</dbReference>
<evidence type="ECO:0000313" key="4">
    <source>
        <dbReference type="EMBL" id="SVA61045.1"/>
    </source>
</evidence>
<organism evidence="4">
    <name type="scientific">marine metagenome</name>
    <dbReference type="NCBI Taxonomy" id="408172"/>
    <lineage>
        <taxon>unclassified sequences</taxon>
        <taxon>metagenomes</taxon>
        <taxon>ecological metagenomes</taxon>
    </lineage>
</organism>
<protein>
    <recommendedName>
        <fullName evidence="3">L-fucose isomerase C-terminal domain-containing protein</fullName>
    </recommendedName>
</protein>
<sequence>MFDFNQPKLKLGVAYTRRDTWMNKETESNKNDIIEKVSTLVRSQDIEVFSTEDLKVRRKKIMITGRELLRSNNKYITDYEDAISAAAYFKEKEVDALFVPFANYGQEEAVAKLAKELDVPLLIWGPRDGIASQTDTYRPTDSQCGIFAASKVLRRYGIKFTHIENCEINDVIFEEGFNTFIETARIVSAFKKRGRIAQISVRPQQFLDLMVNEGELLEKFGIEVVPITGIELIDTIKIIQKKEGEQIDALLAEIEETIDLSRIPDKRAMAAIELGFMKVAKRYSCNAIASDCWHTIRGEFGFGPWFVFGDLYDKGLPCTNECDIHGAITSLMALGALNNKSAAFLTDLTMRHPSNDNAELLWHMGFAKQLKDPSVEGHVIKTGEGHYRLKTGDLTILRFDGDHGDYFCFVGKGESIHGPETGGNYTYLQVEDWTKWEKKFVYGPYVHHVVGIYGDYRDALFDACRYLDIQYDTPDSALFI</sequence>
<dbReference type="AlphaFoldDB" id="A0A381X8F3"/>
<dbReference type="SUPFAM" id="SSF53743">
    <property type="entry name" value="FucI/AraA N-terminal and middle domains"/>
    <property type="match status" value="1"/>
</dbReference>
<dbReference type="InterPro" id="IPR015888">
    <property type="entry name" value="Fuc_isomerase_C"/>
</dbReference>
<feature type="domain" description="L-fucose isomerase C-terminal" evidence="3">
    <location>
        <begin position="388"/>
        <end position="472"/>
    </location>
</feature>
<dbReference type="PANTHER" id="PTHR36120">
    <property type="entry name" value="FUCOSE ISOMERASE"/>
    <property type="match status" value="1"/>
</dbReference>
<evidence type="ECO:0000259" key="3">
    <source>
        <dbReference type="Pfam" id="PF02952"/>
    </source>
</evidence>
<dbReference type="InterPro" id="IPR009015">
    <property type="entry name" value="Fucose_isomerase_N/cen_sf"/>
</dbReference>
<dbReference type="EMBL" id="UINC01014286">
    <property type="protein sequence ID" value="SVA61045.1"/>
    <property type="molecule type" value="Genomic_DNA"/>
</dbReference>
<evidence type="ECO:0000256" key="1">
    <source>
        <dbReference type="ARBA" id="ARBA00023235"/>
    </source>
</evidence>
<dbReference type="GO" id="GO:0005737">
    <property type="term" value="C:cytoplasm"/>
    <property type="evidence" value="ECO:0007669"/>
    <property type="project" value="InterPro"/>
</dbReference>
<reference evidence="4" key="1">
    <citation type="submission" date="2018-05" db="EMBL/GenBank/DDBJ databases">
        <authorList>
            <person name="Lanie J.A."/>
            <person name="Ng W.-L."/>
            <person name="Kazmierczak K.M."/>
            <person name="Andrzejewski T.M."/>
            <person name="Davidsen T.M."/>
            <person name="Wayne K.J."/>
            <person name="Tettelin H."/>
            <person name="Glass J.I."/>
            <person name="Rusch D."/>
            <person name="Podicherti R."/>
            <person name="Tsui H.-C.T."/>
            <person name="Winkler M.E."/>
        </authorList>
    </citation>
    <scope>NUCLEOTIDE SEQUENCE</scope>
</reference>
<gene>
    <name evidence="4" type="ORF">METZ01_LOCUS113899</name>
</gene>
<keyword evidence="1" id="KW-0413">Isomerase</keyword>
<dbReference type="GO" id="GO:0008736">
    <property type="term" value="F:L-fucose isomerase activity"/>
    <property type="evidence" value="ECO:0007669"/>
    <property type="project" value="InterPro"/>
</dbReference>
<keyword evidence="2" id="KW-0119">Carbohydrate metabolism</keyword>
<accession>A0A381X8F3</accession>
<evidence type="ECO:0000256" key="2">
    <source>
        <dbReference type="ARBA" id="ARBA00023277"/>
    </source>
</evidence>